<proteinExistence type="predicted"/>
<comment type="caution">
    <text evidence="1">The sequence shown here is derived from an EMBL/GenBank/DDBJ whole genome shotgun (WGS) entry which is preliminary data.</text>
</comment>
<dbReference type="EMBL" id="PKPP01005243">
    <property type="protein sequence ID" value="PWA60848.1"/>
    <property type="molecule type" value="Genomic_DNA"/>
</dbReference>
<protein>
    <submittedName>
        <fullName evidence="1">Putative LRR receptor-like serine/threonine-protein kinase</fullName>
    </submittedName>
</protein>
<sequence>MTGRHSLDSTIQDGSHLVKWVRDQLHNKRDPVDISDLKQRGTPDARNAAAVSFLCISPHPVDRPIIKDVCNHEDSVWNFSTFRLVTVVSW</sequence>
<name>A0A2U1MI08_ARTAN</name>
<organism evidence="1 2">
    <name type="scientific">Artemisia annua</name>
    <name type="common">Sweet wormwood</name>
    <dbReference type="NCBI Taxonomy" id="35608"/>
    <lineage>
        <taxon>Eukaryota</taxon>
        <taxon>Viridiplantae</taxon>
        <taxon>Streptophyta</taxon>
        <taxon>Embryophyta</taxon>
        <taxon>Tracheophyta</taxon>
        <taxon>Spermatophyta</taxon>
        <taxon>Magnoliopsida</taxon>
        <taxon>eudicotyledons</taxon>
        <taxon>Gunneridae</taxon>
        <taxon>Pentapetalae</taxon>
        <taxon>asterids</taxon>
        <taxon>campanulids</taxon>
        <taxon>Asterales</taxon>
        <taxon>Asteraceae</taxon>
        <taxon>Asteroideae</taxon>
        <taxon>Anthemideae</taxon>
        <taxon>Artemisiinae</taxon>
        <taxon>Artemisia</taxon>
    </lineage>
</organism>
<evidence type="ECO:0000313" key="2">
    <source>
        <dbReference type="Proteomes" id="UP000245207"/>
    </source>
</evidence>
<gene>
    <name evidence="1" type="ORF">CTI12_AA378750</name>
</gene>
<reference evidence="1 2" key="1">
    <citation type="journal article" date="2018" name="Mol. Plant">
        <title>The genome of Artemisia annua provides insight into the evolution of Asteraceae family and artemisinin biosynthesis.</title>
        <authorList>
            <person name="Shen Q."/>
            <person name="Zhang L."/>
            <person name="Liao Z."/>
            <person name="Wang S."/>
            <person name="Yan T."/>
            <person name="Shi P."/>
            <person name="Liu M."/>
            <person name="Fu X."/>
            <person name="Pan Q."/>
            <person name="Wang Y."/>
            <person name="Lv Z."/>
            <person name="Lu X."/>
            <person name="Zhang F."/>
            <person name="Jiang W."/>
            <person name="Ma Y."/>
            <person name="Chen M."/>
            <person name="Hao X."/>
            <person name="Li L."/>
            <person name="Tang Y."/>
            <person name="Lv G."/>
            <person name="Zhou Y."/>
            <person name="Sun X."/>
            <person name="Brodelius P.E."/>
            <person name="Rose J.K.C."/>
            <person name="Tang K."/>
        </authorList>
    </citation>
    <scope>NUCLEOTIDE SEQUENCE [LARGE SCALE GENOMIC DNA]</scope>
    <source>
        <strain evidence="2">cv. Huhao1</strain>
        <tissue evidence="1">Leaf</tissue>
    </source>
</reference>
<keyword evidence="2" id="KW-1185">Reference proteome</keyword>
<dbReference type="Proteomes" id="UP000245207">
    <property type="component" value="Unassembled WGS sequence"/>
</dbReference>
<dbReference type="GO" id="GO:0016301">
    <property type="term" value="F:kinase activity"/>
    <property type="evidence" value="ECO:0007669"/>
    <property type="project" value="UniProtKB-KW"/>
</dbReference>
<evidence type="ECO:0000313" key="1">
    <source>
        <dbReference type="EMBL" id="PWA60848.1"/>
    </source>
</evidence>
<keyword evidence="1" id="KW-0418">Kinase</keyword>
<dbReference type="OrthoDB" id="695228at2759"/>
<dbReference type="STRING" id="35608.A0A2U1MI08"/>
<keyword evidence="1" id="KW-0808">Transferase</keyword>
<accession>A0A2U1MI08</accession>
<dbReference type="AlphaFoldDB" id="A0A2U1MI08"/>
<keyword evidence="1" id="KW-0675">Receptor</keyword>